<dbReference type="GO" id="GO:0005198">
    <property type="term" value="F:structural molecule activity"/>
    <property type="evidence" value="ECO:0007669"/>
    <property type="project" value="InterPro"/>
</dbReference>
<protein>
    <recommendedName>
        <fullName evidence="5">Flagellar P-ring protein</fullName>
    </recommendedName>
    <alternativeName>
        <fullName evidence="5">Basal body P-ring protein</fullName>
    </alternativeName>
</protein>
<proteinExistence type="inferred from homology"/>
<dbReference type="Pfam" id="PF02119">
    <property type="entry name" value="FlgI"/>
    <property type="match status" value="1"/>
</dbReference>
<comment type="function">
    <text evidence="1 5">Assembles around the rod to form the L-ring and probably protects the motor/basal body from shearing forces during rotation.</text>
</comment>
<dbReference type="GO" id="GO:0009428">
    <property type="term" value="C:bacterial-type flagellum basal body, distal rod, P ring"/>
    <property type="evidence" value="ECO:0007669"/>
    <property type="project" value="InterPro"/>
</dbReference>
<keyword evidence="3" id="KW-0732">Signal</keyword>
<dbReference type="PRINTS" id="PR01010">
    <property type="entry name" value="FLGPRINGFLGI"/>
</dbReference>
<dbReference type="GO" id="GO:0030288">
    <property type="term" value="C:outer membrane-bounded periplasmic space"/>
    <property type="evidence" value="ECO:0007669"/>
    <property type="project" value="InterPro"/>
</dbReference>
<dbReference type="AlphaFoldDB" id="A0A254Q149"/>
<comment type="subunit">
    <text evidence="5">The basal body constitutes a major portion of the flagellar organelle and consists of four rings (L,P,S, and M) mounted on a central rod.</text>
</comment>
<dbReference type="EMBL" id="NGUP01000004">
    <property type="protein sequence ID" value="OWS69132.1"/>
    <property type="molecule type" value="Genomic_DNA"/>
</dbReference>
<dbReference type="HAMAP" id="MF_00416">
    <property type="entry name" value="FlgI"/>
    <property type="match status" value="1"/>
</dbReference>
<dbReference type="PANTHER" id="PTHR30381:SF0">
    <property type="entry name" value="FLAGELLAR P-RING PROTEIN"/>
    <property type="match status" value="1"/>
</dbReference>
<keyword evidence="6" id="KW-0966">Cell projection</keyword>
<evidence type="ECO:0000256" key="1">
    <source>
        <dbReference type="ARBA" id="ARBA00002591"/>
    </source>
</evidence>
<comment type="caution">
    <text evidence="6">The sequence shown here is derived from an EMBL/GenBank/DDBJ whole genome shotgun (WGS) entry which is preliminary data.</text>
</comment>
<evidence type="ECO:0000256" key="5">
    <source>
        <dbReference type="HAMAP-Rule" id="MF_00416"/>
    </source>
</evidence>
<evidence type="ECO:0000256" key="2">
    <source>
        <dbReference type="ARBA" id="ARBA00004117"/>
    </source>
</evidence>
<dbReference type="InterPro" id="IPR001782">
    <property type="entry name" value="Flag_FlgI"/>
</dbReference>
<name>A0A254Q149_9BURK</name>
<dbReference type="GO" id="GO:0071973">
    <property type="term" value="P:bacterial-type flagellum-dependent cell motility"/>
    <property type="evidence" value="ECO:0007669"/>
    <property type="project" value="InterPro"/>
</dbReference>
<sequence>MLLPTRTHRFSLFRADKTPQWQKSLAAFLVVCAGVLASMVIVPAAQAERIKDLANIQGVRSNQLIGYGLVVGLDGTGDQTTQTPFTLQTTLNMLQSLGVTLPPGTYSQIQLKNVAAVIVTANLPPFAQIGQNLDVTVSAMGNAKTLRGGTLLLTPLKGADGQVYAMSQGNVVIGGASASANGSSATINQLNAGRISAGATVERTIPSNLLGMEMVSLELRSSDFSTASIVTAAINKRFGKPIAFAQDSRVIQIDPNTVENGNRVQFLAALESIDVIPAKGEAKVILNARTGSIVLNQTVELENCAVAHGNLTVVISTTPVISQPSAFSNTGNTVEAKVSQVSLNQDPGNVIQLAGGASLSDVVRGLNAVGATPQDLVAILQAIKAAGSLRAELEII</sequence>
<accession>A0A254Q149</accession>
<reference evidence="6 7" key="1">
    <citation type="submission" date="2017-05" db="EMBL/GenBank/DDBJ databases">
        <title>Genome of Polynucleobacter sp. MWH-Feld-100.</title>
        <authorList>
            <person name="Hahn M.W."/>
        </authorList>
    </citation>
    <scope>NUCLEOTIDE SEQUENCE [LARGE SCALE GENOMIC DNA]</scope>
    <source>
        <strain evidence="6 7">MWH-Feld-100</strain>
    </source>
</reference>
<keyword evidence="4 5" id="KW-0975">Bacterial flagellum</keyword>
<comment type="similarity">
    <text evidence="5">Belongs to the FlgI family.</text>
</comment>
<dbReference type="OrthoDB" id="9786431at2"/>
<evidence type="ECO:0000313" key="7">
    <source>
        <dbReference type="Proteomes" id="UP000197528"/>
    </source>
</evidence>
<dbReference type="NCBIfam" id="NF003676">
    <property type="entry name" value="PRK05303.1"/>
    <property type="match status" value="1"/>
</dbReference>
<gene>
    <name evidence="5" type="primary">flgI</name>
    <name evidence="6" type="ORF">CBI31_08650</name>
</gene>
<evidence type="ECO:0000256" key="3">
    <source>
        <dbReference type="ARBA" id="ARBA00022729"/>
    </source>
</evidence>
<evidence type="ECO:0000256" key="4">
    <source>
        <dbReference type="ARBA" id="ARBA00023143"/>
    </source>
</evidence>
<dbReference type="Proteomes" id="UP000197528">
    <property type="component" value="Unassembled WGS sequence"/>
</dbReference>
<keyword evidence="6" id="KW-0282">Flagellum</keyword>
<keyword evidence="6" id="KW-0969">Cilium</keyword>
<keyword evidence="7" id="KW-1185">Reference proteome</keyword>
<organism evidence="6 7">
    <name type="scientific">Polynucleobacter campilacus</name>
    <dbReference type="NCBI Taxonomy" id="1743163"/>
    <lineage>
        <taxon>Bacteria</taxon>
        <taxon>Pseudomonadati</taxon>
        <taxon>Pseudomonadota</taxon>
        <taxon>Betaproteobacteria</taxon>
        <taxon>Burkholderiales</taxon>
        <taxon>Burkholderiaceae</taxon>
        <taxon>Polynucleobacter</taxon>
    </lineage>
</organism>
<evidence type="ECO:0000313" key="6">
    <source>
        <dbReference type="EMBL" id="OWS69132.1"/>
    </source>
</evidence>
<comment type="subcellular location">
    <subcellularLocation>
        <location evidence="2 5">Bacterial flagellum basal body</location>
    </subcellularLocation>
</comment>
<dbReference type="PANTHER" id="PTHR30381">
    <property type="entry name" value="FLAGELLAR P-RING PERIPLASMIC PROTEIN FLGI"/>
    <property type="match status" value="1"/>
</dbReference>